<name>A0A0F7JSS6_9DEIO</name>
<gene>
    <name evidence="1" type="ORF">SY84_12965</name>
</gene>
<dbReference type="EMBL" id="CP011389">
    <property type="protein sequence ID" value="AKH17788.1"/>
    <property type="molecule type" value="Genomic_DNA"/>
</dbReference>
<reference evidence="1 2" key="1">
    <citation type="submission" date="2015-01" db="EMBL/GenBank/DDBJ databases">
        <title>Deinococcus soli/N5/whole genome sequencing.</title>
        <authorList>
            <person name="Kim M.K."/>
            <person name="Srinivasan S."/>
            <person name="Lee J.-J."/>
        </authorList>
    </citation>
    <scope>NUCLEOTIDE SEQUENCE [LARGE SCALE GENOMIC DNA]</scope>
    <source>
        <strain evidence="1 2">N5</strain>
    </source>
</reference>
<organism evidence="1 2">
    <name type="scientific">Deinococcus soli</name>
    <name type="common">ex Cha et al. 2016</name>
    <dbReference type="NCBI Taxonomy" id="1309411"/>
    <lineage>
        <taxon>Bacteria</taxon>
        <taxon>Thermotogati</taxon>
        <taxon>Deinococcota</taxon>
        <taxon>Deinococci</taxon>
        <taxon>Deinococcales</taxon>
        <taxon>Deinococcaceae</taxon>
        <taxon>Deinococcus</taxon>
    </lineage>
</organism>
<proteinExistence type="predicted"/>
<protein>
    <submittedName>
        <fullName evidence="1">Uncharacterized protein</fullName>
    </submittedName>
</protein>
<dbReference type="AlphaFoldDB" id="A0A0F7JSS6"/>
<sequence>MIDITQIPFELGLVEAALTHDGQLYVRTADEVACVATDGAITVLHTFGPQSPLAFKGLVLIGRDLLTIDRPLGAPPMLTSVSLAGEVRPHPDARLHNPSGLSALNDQALVLDQTPPLTRFVLGEAGEHLPGEARNLTHWEVDGDALTYSDATGLHQARPDRVRTVTGQPGILTFDRGGHAVVQDLEEGRAVFEVQAAGASHAVTGVQRPVALHPLASGTVVRFRNQIAPVSAPSALTTIPMATDLGTVAEVMGGLSYLDDDRQLRWSADGVSWATVRPAVRASDIVPVNERELVLTGRRASAWVKTVP</sequence>
<dbReference type="RefSeq" id="WP_046844355.1">
    <property type="nucleotide sequence ID" value="NZ_CP011389.1"/>
</dbReference>
<accession>A0A0F7JSS6</accession>
<dbReference type="OrthoDB" id="61446at2"/>
<evidence type="ECO:0000313" key="1">
    <source>
        <dbReference type="EMBL" id="AKH17788.1"/>
    </source>
</evidence>
<dbReference type="Proteomes" id="UP000034024">
    <property type="component" value="Chromosome"/>
</dbReference>
<dbReference type="PATRIC" id="fig|1309411.5.peg.2631"/>
<keyword evidence="2" id="KW-1185">Reference proteome</keyword>
<evidence type="ECO:0000313" key="2">
    <source>
        <dbReference type="Proteomes" id="UP000034024"/>
    </source>
</evidence>
<dbReference type="KEGG" id="dch:SY84_12965"/>